<dbReference type="EMBL" id="QFXE01000001">
    <property type="protein sequence ID" value="RDH88554.1"/>
    <property type="molecule type" value="Genomic_DNA"/>
</dbReference>
<proteinExistence type="predicted"/>
<protein>
    <submittedName>
        <fullName evidence="1">Uncharacterized protein</fullName>
    </submittedName>
</protein>
<gene>
    <name evidence="1" type="ORF">DIZ78_01065</name>
</gene>
<name>A0A370DTL8_9GAMM</name>
<evidence type="ECO:0000313" key="1">
    <source>
        <dbReference type="EMBL" id="RDH88554.1"/>
    </source>
</evidence>
<evidence type="ECO:0000313" key="2">
    <source>
        <dbReference type="Proteomes" id="UP000254771"/>
    </source>
</evidence>
<sequence>MQFAGWAGLMRDSAGLSLEIQPFCKTAFFQWFEQAYEAACLPWFLGDHYDRCGGVKLLLLPCQSYPFFMVEIDDDGVCCLLFHQLKSILAGFVEK</sequence>
<reference evidence="1 2" key="1">
    <citation type="journal article" date="2018" name="ISME J.">
        <title>Endosymbiont genomes yield clues of tubeworm success.</title>
        <authorList>
            <person name="Li Y."/>
            <person name="Liles M.R."/>
            <person name="Halanych K.M."/>
        </authorList>
    </citation>
    <scope>NUCLEOTIDE SEQUENCE [LARGE SCALE GENOMIC DNA]</scope>
    <source>
        <strain evidence="1">A1462</strain>
    </source>
</reference>
<keyword evidence="2" id="KW-1185">Reference proteome</keyword>
<comment type="caution">
    <text evidence="1">The sequence shown here is derived from an EMBL/GenBank/DDBJ whole genome shotgun (WGS) entry which is preliminary data.</text>
</comment>
<dbReference type="Proteomes" id="UP000254771">
    <property type="component" value="Unassembled WGS sequence"/>
</dbReference>
<dbReference type="AlphaFoldDB" id="A0A370DTL8"/>
<accession>A0A370DTL8</accession>
<organism evidence="1 2">
    <name type="scientific">endosymbiont of Escarpia spicata</name>
    <dbReference type="NCBI Taxonomy" id="2200908"/>
    <lineage>
        <taxon>Bacteria</taxon>
        <taxon>Pseudomonadati</taxon>
        <taxon>Pseudomonadota</taxon>
        <taxon>Gammaproteobacteria</taxon>
        <taxon>sulfur-oxidizing symbionts</taxon>
    </lineage>
</organism>